<protein>
    <submittedName>
        <fullName evidence="2">PB1 domain</fullName>
    </submittedName>
</protein>
<reference evidence="2 3" key="1">
    <citation type="submission" date="2023-12" db="EMBL/GenBank/DDBJ databases">
        <title>A high-quality genome assembly for Dillenia turbinata (Dilleniales).</title>
        <authorList>
            <person name="Chanderbali A."/>
        </authorList>
    </citation>
    <scope>NUCLEOTIDE SEQUENCE [LARGE SCALE GENOMIC DNA]</scope>
    <source>
        <strain evidence="2">LSX21</strain>
        <tissue evidence="2">Leaf</tissue>
    </source>
</reference>
<sequence length="480" mass="52287">MDAIPPPPPKLRLMCSYGGRIIPRPHDKTLRYIGGDTKLISLDRRTTSLSSLFSHLSSTFFPNSSTASLSLFSLKYQLPHEDLDSLISITTDEDLRIMLEEYDQIKSSSSSRIRLFLFPTSTSPSSCMGLGVEKCENWFLGVENQRSGGGDLCSLAESQVLETTSSFGSTSSSLSVSNLPPIVEDSFVKLQDKRVVSTASDAFPSGSIVQPQIAQIAVHQDADVVAATTDDKILSSPVGSESNVSESSGLQLHKTVQVPAQQSSQQQQQEMLFIPQYLPHYQMSSLPIPCYHSSYHPQPHQQPQIHYQPTQPYPIYLVPVMPAQPQNQSMNPSLMDAAFLSPNQPLVCPGASIIAPSVGYNEAKTDAYMAEFGKKVYQTVRPASPFEQATSNKSNQVTMDAPELIPGLHSATVASAENDVFGKELDNDPALAQIYKSQPPAPALSQYQTMTGASTVLLAEALGKMQTDNSKQQIRTSQPQ</sequence>
<name>A0AAN8ZA56_9MAGN</name>
<dbReference type="AlphaFoldDB" id="A0AAN8ZA56"/>
<dbReference type="SUPFAM" id="SSF54277">
    <property type="entry name" value="CAD &amp; PB1 domains"/>
    <property type="match status" value="1"/>
</dbReference>
<dbReference type="SMART" id="SM00666">
    <property type="entry name" value="PB1"/>
    <property type="match status" value="1"/>
</dbReference>
<dbReference type="PANTHER" id="PTHR31066:SF57">
    <property type="entry name" value="PROTEIN PAL OF QUIRKY"/>
    <property type="match status" value="1"/>
</dbReference>
<dbReference type="InterPro" id="IPR053198">
    <property type="entry name" value="Gynoecium_Dev_Regulator"/>
</dbReference>
<evidence type="ECO:0000313" key="2">
    <source>
        <dbReference type="EMBL" id="KAK6927915.1"/>
    </source>
</evidence>
<feature type="domain" description="PB1" evidence="1">
    <location>
        <begin position="25"/>
        <end position="120"/>
    </location>
</feature>
<evidence type="ECO:0000313" key="3">
    <source>
        <dbReference type="Proteomes" id="UP001370490"/>
    </source>
</evidence>
<comment type="caution">
    <text evidence="2">The sequence shown here is derived from an EMBL/GenBank/DDBJ whole genome shotgun (WGS) entry which is preliminary data.</text>
</comment>
<evidence type="ECO:0000259" key="1">
    <source>
        <dbReference type="SMART" id="SM00666"/>
    </source>
</evidence>
<dbReference type="Pfam" id="PF00564">
    <property type="entry name" value="PB1"/>
    <property type="match status" value="1"/>
</dbReference>
<dbReference type="EMBL" id="JBAMMX010000014">
    <property type="protein sequence ID" value="KAK6927915.1"/>
    <property type="molecule type" value="Genomic_DNA"/>
</dbReference>
<dbReference type="CDD" id="cd06410">
    <property type="entry name" value="PB1_UP2"/>
    <property type="match status" value="1"/>
</dbReference>
<proteinExistence type="predicted"/>
<dbReference type="Proteomes" id="UP001370490">
    <property type="component" value="Unassembled WGS sequence"/>
</dbReference>
<dbReference type="InterPro" id="IPR000270">
    <property type="entry name" value="PB1_dom"/>
</dbReference>
<gene>
    <name evidence="2" type="ORF">RJ641_006506</name>
</gene>
<accession>A0AAN8ZA56</accession>
<dbReference type="PANTHER" id="PTHR31066">
    <property type="entry name" value="OS05G0427100 PROTEIN-RELATED"/>
    <property type="match status" value="1"/>
</dbReference>
<organism evidence="2 3">
    <name type="scientific">Dillenia turbinata</name>
    <dbReference type="NCBI Taxonomy" id="194707"/>
    <lineage>
        <taxon>Eukaryota</taxon>
        <taxon>Viridiplantae</taxon>
        <taxon>Streptophyta</taxon>
        <taxon>Embryophyta</taxon>
        <taxon>Tracheophyta</taxon>
        <taxon>Spermatophyta</taxon>
        <taxon>Magnoliopsida</taxon>
        <taxon>eudicotyledons</taxon>
        <taxon>Gunneridae</taxon>
        <taxon>Pentapetalae</taxon>
        <taxon>Dilleniales</taxon>
        <taxon>Dilleniaceae</taxon>
        <taxon>Dillenia</taxon>
    </lineage>
</organism>
<keyword evidence="3" id="KW-1185">Reference proteome</keyword>